<comment type="PTM">
    <text evidence="4">Methylated by PrmC. Methylation increases the termination efficiency of RF2.</text>
</comment>
<dbReference type="Gene3D" id="3.30.160.20">
    <property type="match status" value="1"/>
</dbReference>
<keyword evidence="2 4" id="KW-0488">Methylation</keyword>
<dbReference type="GO" id="GO:0016149">
    <property type="term" value="F:translation release factor activity, codon specific"/>
    <property type="evidence" value="ECO:0007669"/>
    <property type="project" value="UniProtKB-UniRule"/>
</dbReference>
<organism evidence="7 8">
    <name type="scientific">Candidatus Collierbacteria bacterium GW2011_GWC2_44_18</name>
    <dbReference type="NCBI Taxonomy" id="1618392"/>
    <lineage>
        <taxon>Bacteria</taxon>
        <taxon>Candidatus Collieribacteriota</taxon>
    </lineage>
</organism>
<evidence type="ECO:0000256" key="1">
    <source>
        <dbReference type="ARBA" id="ARBA00010835"/>
    </source>
</evidence>
<name>A0A0G1HSP5_9BACT</name>
<comment type="function">
    <text evidence="4">Peptide chain release factor 2 directs the termination of translation in response to the peptide chain termination codons UGA and UAA.</text>
</comment>
<dbReference type="PROSITE" id="PS00745">
    <property type="entry name" value="RF_PROK_I"/>
    <property type="match status" value="1"/>
</dbReference>
<gene>
    <name evidence="4" type="primary">prfB</name>
    <name evidence="7" type="ORF">UW41_C0003G0050</name>
</gene>
<accession>A0A0G1HSP5</accession>
<comment type="caution">
    <text evidence="7">The sequence shown here is derived from an EMBL/GenBank/DDBJ whole genome shotgun (WGS) entry which is preliminary data.</text>
</comment>
<evidence type="ECO:0000256" key="3">
    <source>
        <dbReference type="ARBA" id="ARBA00022917"/>
    </source>
</evidence>
<evidence type="ECO:0000256" key="2">
    <source>
        <dbReference type="ARBA" id="ARBA00022481"/>
    </source>
</evidence>
<proteinExistence type="inferred from homology"/>
<evidence type="ECO:0000313" key="8">
    <source>
        <dbReference type="Proteomes" id="UP000034172"/>
    </source>
</evidence>
<dbReference type="Pfam" id="PF03462">
    <property type="entry name" value="PCRF"/>
    <property type="match status" value="1"/>
</dbReference>
<feature type="domain" description="Prokaryotic-type class I peptide chain release factors" evidence="6">
    <location>
        <begin position="243"/>
        <end position="259"/>
    </location>
</feature>
<dbReference type="PATRIC" id="fig|1618392.3.peg.218"/>
<evidence type="ECO:0000259" key="6">
    <source>
        <dbReference type="PROSITE" id="PS00745"/>
    </source>
</evidence>
<dbReference type="Gene3D" id="3.30.70.1660">
    <property type="match status" value="1"/>
</dbReference>
<sequence length="365" mass="41344">MSNESNIDLSELGKRIQDILTKLDIPALRQELEGLTAQSADPELWSDEDRAKKVMSGMAAVRDSIDSTEKLITDLHNLEELVEMSKDSEDENLDEEIKILYQTLLSNVEKTELVTFLSGRYDASEAVFSVKAGQGGTEAMDWASMLSRMYTRFFEKRGWSFETVEYSPGEEAGIKSVTYIVHGRYSYGYLKNEKGTHRLVRQSPFNADKLRQTSFAGVDVIPLLPEEIEVEIRDEDIEFEASRSSGAGGQNVNKVSTAVRIKHVPSGIVVECQTQRYQDANRKIAMQILKSKLWEIQEAKRQEELNSIKGTTTIASWGHQIRSYVLHPYKLVKDLRTEYEETNPDSVLDGNLDGFIESELKHFAT</sequence>
<dbReference type="EMBL" id="LCIE01000003">
    <property type="protein sequence ID" value="KKT49683.1"/>
    <property type="molecule type" value="Genomic_DNA"/>
</dbReference>
<comment type="similarity">
    <text evidence="1 4">Belongs to the prokaryotic/mitochondrial release factor family.</text>
</comment>
<keyword evidence="4" id="KW-0963">Cytoplasm</keyword>
<dbReference type="HAMAP" id="MF_00094">
    <property type="entry name" value="Rel_fac_2"/>
    <property type="match status" value="1"/>
</dbReference>
<reference evidence="7 8" key="1">
    <citation type="journal article" date="2015" name="Nature">
        <title>rRNA introns, odd ribosomes, and small enigmatic genomes across a large radiation of phyla.</title>
        <authorList>
            <person name="Brown C.T."/>
            <person name="Hug L.A."/>
            <person name="Thomas B.C."/>
            <person name="Sharon I."/>
            <person name="Castelle C.J."/>
            <person name="Singh A."/>
            <person name="Wilkins M.J."/>
            <person name="Williams K.H."/>
            <person name="Banfield J.F."/>
        </authorList>
    </citation>
    <scope>NUCLEOTIDE SEQUENCE [LARGE SCALE GENOMIC DNA]</scope>
</reference>
<dbReference type="NCBIfam" id="TIGR00020">
    <property type="entry name" value="prfB"/>
    <property type="match status" value="1"/>
</dbReference>
<dbReference type="InterPro" id="IPR004374">
    <property type="entry name" value="PrfB"/>
</dbReference>
<dbReference type="InterPro" id="IPR005139">
    <property type="entry name" value="PCRF"/>
</dbReference>
<dbReference type="SMART" id="SM00937">
    <property type="entry name" value="PCRF"/>
    <property type="match status" value="1"/>
</dbReference>
<feature type="modified residue" description="N5-methylglutamine" evidence="4">
    <location>
        <position position="250"/>
    </location>
</feature>
<dbReference type="STRING" id="1618392.UW41_C0003G0050"/>
<dbReference type="PANTHER" id="PTHR43116:SF3">
    <property type="entry name" value="CLASS I PEPTIDE CHAIN RELEASE FACTOR"/>
    <property type="match status" value="1"/>
</dbReference>
<dbReference type="GO" id="GO:0005737">
    <property type="term" value="C:cytoplasm"/>
    <property type="evidence" value="ECO:0007669"/>
    <property type="project" value="UniProtKB-SubCell"/>
</dbReference>
<dbReference type="InterPro" id="IPR000352">
    <property type="entry name" value="Pep_chain_release_fac_I"/>
</dbReference>
<comment type="subcellular location">
    <subcellularLocation>
        <location evidence="4">Cytoplasm</location>
    </subcellularLocation>
</comment>
<dbReference type="SUPFAM" id="SSF75620">
    <property type="entry name" value="Release factor"/>
    <property type="match status" value="1"/>
</dbReference>
<dbReference type="PANTHER" id="PTHR43116">
    <property type="entry name" value="PEPTIDE CHAIN RELEASE FACTOR 2"/>
    <property type="match status" value="1"/>
</dbReference>
<evidence type="ECO:0000313" key="7">
    <source>
        <dbReference type="EMBL" id="KKT49683.1"/>
    </source>
</evidence>
<dbReference type="Pfam" id="PF00472">
    <property type="entry name" value="RF-1"/>
    <property type="match status" value="1"/>
</dbReference>
<protein>
    <recommendedName>
        <fullName evidence="4 5">Peptide chain release factor 2</fullName>
        <shortName evidence="4">RF-2</shortName>
    </recommendedName>
</protein>
<evidence type="ECO:0000256" key="4">
    <source>
        <dbReference type="HAMAP-Rule" id="MF_00094"/>
    </source>
</evidence>
<dbReference type="Gene3D" id="1.20.58.410">
    <property type="entry name" value="Release factor"/>
    <property type="match status" value="1"/>
</dbReference>
<keyword evidence="3 4" id="KW-0648">Protein biosynthesis</keyword>
<dbReference type="AlphaFoldDB" id="A0A0G1HSP5"/>
<dbReference type="InterPro" id="IPR045853">
    <property type="entry name" value="Pep_chain_release_fac_I_sf"/>
</dbReference>
<evidence type="ECO:0000256" key="5">
    <source>
        <dbReference type="NCBIfam" id="TIGR00020"/>
    </source>
</evidence>
<dbReference type="Proteomes" id="UP000034172">
    <property type="component" value="Unassembled WGS sequence"/>
</dbReference>